<evidence type="ECO:0000259" key="2">
    <source>
        <dbReference type="Pfam" id="PF14016"/>
    </source>
</evidence>
<dbReference type="AlphaFoldDB" id="U3GYZ2"/>
<dbReference type="KEGG" id="caz:CARG_03590"/>
<keyword evidence="4" id="KW-1185">Reference proteome</keyword>
<dbReference type="EMBL" id="CP006365">
    <property type="protein sequence ID" value="AGU14867.1"/>
    <property type="molecule type" value="Genomic_DNA"/>
</dbReference>
<evidence type="ECO:0000256" key="1">
    <source>
        <dbReference type="SAM" id="MobiDB-lite"/>
    </source>
</evidence>
<reference evidence="3 4" key="1">
    <citation type="journal article" date="2013" name="Genome Announc.">
        <title>Whole-Genome Sequence of the Clinical Strain Corynebacterium argentoratense DSM 44202, Isolated from a Human Throat Specimen.</title>
        <authorList>
            <person name="Bomholt C."/>
            <person name="Glaub A."/>
            <person name="Gravermann K."/>
            <person name="Albersmeier A."/>
            <person name="Brinkrolf K."/>
            <person name="Ruckert C."/>
            <person name="Tauch A."/>
        </authorList>
    </citation>
    <scope>NUCLEOTIDE SEQUENCE [LARGE SCALE GENOMIC DNA]</scope>
    <source>
        <strain evidence="3">DSM 44202</strain>
    </source>
</reference>
<feature type="domain" description="DUF4232" evidence="2">
    <location>
        <begin position="101"/>
        <end position="222"/>
    </location>
</feature>
<dbReference type="PATRIC" id="fig|1348662.3.peg.704"/>
<dbReference type="Pfam" id="PF14016">
    <property type="entry name" value="DUF4232"/>
    <property type="match status" value="1"/>
</dbReference>
<organism evidence="3 4">
    <name type="scientific">Corynebacterium argentoratense DSM 44202</name>
    <dbReference type="NCBI Taxonomy" id="1348662"/>
    <lineage>
        <taxon>Bacteria</taxon>
        <taxon>Bacillati</taxon>
        <taxon>Actinomycetota</taxon>
        <taxon>Actinomycetes</taxon>
        <taxon>Mycobacteriales</taxon>
        <taxon>Corynebacteriaceae</taxon>
        <taxon>Corynebacterium</taxon>
    </lineage>
</organism>
<dbReference type="InterPro" id="IPR025326">
    <property type="entry name" value="DUF4232"/>
</dbReference>
<dbReference type="eggNOG" id="ENOG50330G5">
    <property type="taxonomic scope" value="Bacteria"/>
</dbReference>
<dbReference type="STRING" id="1348662.CARG_03590"/>
<feature type="region of interest" description="Disordered" evidence="1">
    <location>
        <begin position="1"/>
        <end position="37"/>
    </location>
</feature>
<protein>
    <recommendedName>
        <fullName evidence="2">DUF4232 domain-containing protein</fullName>
    </recommendedName>
</protein>
<feature type="compositionally biased region" description="Polar residues" evidence="1">
    <location>
        <begin position="12"/>
        <end position="31"/>
    </location>
</feature>
<dbReference type="Proteomes" id="UP000016943">
    <property type="component" value="Chromosome"/>
</dbReference>
<dbReference type="HOGENOM" id="CLU_1183414_0_0_11"/>
<name>U3GYZ2_9CORY</name>
<evidence type="ECO:0000313" key="3">
    <source>
        <dbReference type="EMBL" id="AGU14867.1"/>
    </source>
</evidence>
<accession>U3GYZ2</accession>
<proteinExistence type="predicted"/>
<gene>
    <name evidence="3" type="ORF">CARG_03590</name>
</gene>
<evidence type="ECO:0000313" key="4">
    <source>
        <dbReference type="Proteomes" id="UP000016943"/>
    </source>
</evidence>
<sequence length="234" mass="23387">MAVASPIRVSMGGSNLHTSRLNRMSTTSSTPAPARVRSNRVHTPLTLCAATTAALAAVLTLSACSSNDGSADASSVADAAVTASPSSSSSTPAAAAAVAPCAAHNLVGTIEQVQGATGSTIIDVSLRNDGPSCTVAGFPGVSLIDVDGSQIGAAADREPASATPQSLTLATGDAASFSVRSTNALAFDPKECNTIDSTALKVYPPGDTEWVTLPLTVATCGNEQIHTLFTGMVR</sequence>